<dbReference type="AlphaFoldDB" id="A0A6G1E029"/>
<evidence type="ECO:0000256" key="1">
    <source>
        <dbReference type="SAM" id="MobiDB-lite"/>
    </source>
</evidence>
<keyword evidence="3" id="KW-1185">Reference proteome</keyword>
<dbReference type="EMBL" id="SPHZ02000005">
    <property type="protein sequence ID" value="KAF0917842.1"/>
    <property type="molecule type" value="Genomic_DNA"/>
</dbReference>
<reference evidence="2 3" key="1">
    <citation type="submission" date="2019-11" db="EMBL/GenBank/DDBJ databases">
        <title>Whole genome sequence of Oryza granulata.</title>
        <authorList>
            <person name="Li W."/>
        </authorList>
    </citation>
    <scope>NUCLEOTIDE SEQUENCE [LARGE SCALE GENOMIC DNA]</scope>
    <source>
        <strain evidence="3">cv. Menghai</strain>
        <tissue evidence="2">Leaf</tissue>
    </source>
</reference>
<comment type="caution">
    <text evidence="2">The sequence shown here is derived from an EMBL/GenBank/DDBJ whole genome shotgun (WGS) entry which is preliminary data.</text>
</comment>
<name>A0A6G1E029_9ORYZ</name>
<proteinExistence type="predicted"/>
<feature type="region of interest" description="Disordered" evidence="1">
    <location>
        <begin position="33"/>
        <end position="52"/>
    </location>
</feature>
<evidence type="ECO:0000313" key="2">
    <source>
        <dbReference type="EMBL" id="KAF0917842.1"/>
    </source>
</evidence>
<gene>
    <name evidence="2" type="ORF">E2562_021502</name>
</gene>
<dbReference type="Proteomes" id="UP000479710">
    <property type="component" value="Unassembled WGS sequence"/>
</dbReference>
<sequence length="52" mass="5589">MRDIKMNDVDINSSRVVPCVGVTGPWLLISTPRPTTLDNAIGTSTADSSEEQ</sequence>
<accession>A0A6G1E029</accession>
<feature type="non-terminal residue" evidence="2">
    <location>
        <position position="52"/>
    </location>
</feature>
<organism evidence="2 3">
    <name type="scientific">Oryza meyeriana var. granulata</name>
    <dbReference type="NCBI Taxonomy" id="110450"/>
    <lineage>
        <taxon>Eukaryota</taxon>
        <taxon>Viridiplantae</taxon>
        <taxon>Streptophyta</taxon>
        <taxon>Embryophyta</taxon>
        <taxon>Tracheophyta</taxon>
        <taxon>Spermatophyta</taxon>
        <taxon>Magnoliopsida</taxon>
        <taxon>Liliopsida</taxon>
        <taxon>Poales</taxon>
        <taxon>Poaceae</taxon>
        <taxon>BOP clade</taxon>
        <taxon>Oryzoideae</taxon>
        <taxon>Oryzeae</taxon>
        <taxon>Oryzinae</taxon>
        <taxon>Oryza</taxon>
        <taxon>Oryza meyeriana</taxon>
    </lineage>
</organism>
<protein>
    <submittedName>
        <fullName evidence="2">Uncharacterized protein</fullName>
    </submittedName>
</protein>
<evidence type="ECO:0000313" key="3">
    <source>
        <dbReference type="Proteomes" id="UP000479710"/>
    </source>
</evidence>